<sequence>MLERLVEAGLLKAGGRQRTDATHVLAAVRTLSRLELVGETLQQPWRSWPRPPPPGWLR</sequence>
<name>A0ABV1W3F1_9ACTN</name>
<comment type="caution">
    <text evidence="1">The sequence shown here is derived from an EMBL/GenBank/DDBJ whole genome shotgun (WGS) entry which is preliminary data.</text>
</comment>
<protein>
    <recommendedName>
        <fullName evidence="3">Transposase</fullName>
    </recommendedName>
</protein>
<dbReference type="Proteomes" id="UP001458415">
    <property type="component" value="Unassembled WGS sequence"/>
</dbReference>
<organism evidence="1 2">
    <name type="scientific">Streptomyces carpinensis</name>
    <dbReference type="NCBI Taxonomy" id="66369"/>
    <lineage>
        <taxon>Bacteria</taxon>
        <taxon>Bacillati</taxon>
        <taxon>Actinomycetota</taxon>
        <taxon>Actinomycetes</taxon>
        <taxon>Kitasatosporales</taxon>
        <taxon>Streptomycetaceae</taxon>
        <taxon>Streptomyces</taxon>
    </lineage>
</organism>
<dbReference type="EMBL" id="JBEPCU010000218">
    <property type="protein sequence ID" value="MER6978316.1"/>
    <property type="molecule type" value="Genomic_DNA"/>
</dbReference>
<evidence type="ECO:0000313" key="2">
    <source>
        <dbReference type="Proteomes" id="UP001458415"/>
    </source>
</evidence>
<keyword evidence="2" id="KW-1185">Reference proteome</keyword>
<reference evidence="1 2" key="1">
    <citation type="submission" date="2024-06" db="EMBL/GenBank/DDBJ databases">
        <title>The Natural Products Discovery Center: Release of the First 8490 Sequenced Strains for Exploring Actinobacteria Biosynthetic Diversity.</title>
        <authorList>
            <person name="Kalkreuter E."/>
            <person name="Kautsar S.A."/>
            <person name="Yang D."/>
            <person name="Bader C.D."/>
            <person name="Teijaro C.N."/>
            <person name="Fluegel L."/>
            <person name="Davis C.M."/>
            <person name="Simpson J.R."/>
            <person name="Lauterbach L."/>
            <person name="Steele A.D."/>
            <person name="Gui C."/>
            <person name="Meng S."/>
            <person name="Li G."/>
            <person name="Viehrig K."/>
            <person name="Ye F."/>
            <person name="Su P."/>
            <person name="Kiefer A.F."/>
            <person name="Nichols A."/>
            <person name="Cepeda A.J."/>
            <person name="Yan W."/>
            <person name="Fan B."/>
            <person name="Jiang Y."/>
            <person name="Adhikari A."/>
            <person name="Zheng C.-J."/>
            <person name="Schuster L."/>
            <person name="Cowan T.M."/>
            <person name="Smanski M.J."/>
            <person name="Chevrette M.G."/>
            <person name="De Carvalho L.P.S."/>
            <person name="Shen B."/>
        </authorList>
    </citation>
    <scope>NUCLEOTIDE SEQUENCE [LARGE SCALE GENOMIC DNA]</scope>
    <source>
        <strain evidence="1 2">NPDC000634</strain>
    </source>
</reference>
<accession>A0ABV1W3F1</accession>
<gene>
    <name evidence="1" type="ORF">ABT317_15200</name>
</gene>
<evidence type="ECO:0008006" key="3">
    <source>
        <dbReference type="Google" id="ProtNLM"/>
    </source>
</evidence>
<evidence type="ECO:0000313" key="1">
    <source>
        <dbReference type="EMBL" id="MER6978316.1"/>
    </source>
</evidence>
<proteinExistence type="predicted"/>